<name>A0A7W7F7M0_9SPHN</name>
<organism evidence="7 8">
    <name type="scientific">Sphingosinicella soli</name>
    <dbReference type="NCBI Taxonomy" id="333708"/>
    <lineage>
        <taxon>Bacteria</taxon>
        <taxon>Pseudomonadati</taxon>
        <taxon>Pseudomonadota</taxon>
        <taxon>Alphaproteobacteria</taxon>
        <taxon>Sphingomonadales</taxon>
        <taxon>Sphingosinicellaceae</taxon>
        <taxon>Sphingosinicella</taxon>
    </lineage>
</organism>
<dbReference type="PANTHER" id="PTHR44379:SF8">
    <property type="entry name" value="XANTHINE DEHYDROGENASE IRON-SULFUR-BINDING SUBUNIT XDHC-RELATED"/>
    <property type="match status" value="1"/>
</dbReference>
<reference evidence="7 8" key="1">
    <citation type="submission" date="2020-08" db="EMBL/GenBank/DDBJ databases">
        <title>Genomic Encyclopedia of Type Strains, Phase IV (KMG-IV): sequencing the most valuable type-strain genomes for metagenomic binning, comparative biology and taxonomic classification.</title>
        <authorList>
            <person name="Goeker M."/>
        </authorList>
    </citation>
    <scope>NUCLEOTIDE SEQUENCE [LARGE SCALE GENOMIC DNA]</scope>
    <source>
        <strain evidence="7 8">DSM 17328</strain>
    </source>
</reference>
<keyword evidence="3" id="KW-0560">Oxidoreductase</keyword>
<keyword evidence="4" id="KW-0408">Iron</keyword>
<dbReference type="Pfam" id="PF01799">
    <property type="entry name" value="Fer2_2"/>
    <property type="match status" value="1"/>
</dbReference>
<protein>
    <submittedName>
        <fullName evidence="7">Aerobic-type carbon monoxide dehydrogenase small subunit (CoxS/CutS family)</fullName>
    </submittedName>
</protein>
<dbReference type="AlphaFoldDB" id="A0A7W7F7M0"/>
<dbReference type="InterPro" id="IPR002888">
    <property type="entry name" value="2Fe-2S-bd"/>
</dbReference>
<evidence type="ECO:0000313" key="8">
    <source>
        <dbReference type="Proteomes" id="UP000566324"/>
    </source>
</evidence>
<dbReference type="EMBL" id="JACHNZ010000059">
    <property type="protein sequence ID" value="MBB4633815.1"/>
    <property type="molecule type" value="Genomic_DNA"/>
</dbReference>
<feature type="domain" description="2Fe-2S ferredoxin-type" evidence="6">
    <location>
        <begin position="3"/>
        <end position="79"/>
    </location>
</feature>
<evidence type="ECO:0000256" key="2">
    <source>
        <dbReference type="ARBA" id="ARBA00022723"/>
    </source>
</evidence>
<dbReference type="GO" id="GO:0016491">
    <property type="term" value="F:oxidoreductase activity"/>
    <property type="evidence" value="ECO:0007669"/>
    <property type="project" value="UniProtKB-KW"/>
</dbReference>
<evidence type="ECO:0000256" key="4">
    <source>
        <dbReference type="ARBA" id="ARBA00023004"/>
    </source>
</evidence>
<dbReference type="Gene3D" id="1.10.150.120">
    <property type="entry name" value="[2Fe-2S]-binding domain"/>
    <property type="match status" value="1"/>
</dbReference>
<dbReference type="Proteomes" id="UP000566324">
    <property type="component" value="Unassembled WGS sequence"/>
</dbReference>
<gene>
    <name evidence="7" type="ORF">GGQ98_003471</name>
</gene>
<dbReference type="GO" id="GO:0051537">
    <property type="term" value="F:2 iron, 2 sulfur cluster binding"/>
    <property type="evidence" value="ECO:0007669"/>
    <property type="project" value="UniProtKB-KW"/>
</dbReference>
<dbReference type="InterPro" id="IPR036884">
    <property type="entry name" value="2Fe-2S-bd_dom_sf"/>
</dbReference>
<evidence type="ECO:0000259" key="6">
    <source>
        <dbReference type="PROSITE" id="PS51085"/>
    </source>
</evidence>
<evidence type="ECO:0000256" key="5">
    <source>
        <dbReference type="ARBA" id="ARBA00023014"/>
    </source>
</evidence>
<dbReference type="InterPro" id="IPR012675">
    <property type="entry name" value="Beta-grasp_dom_sf"/>
</dbReference>
<dbReference type="PROSITE" id="PS00197">
    <property type="entry name" value="2FE2S_FER_1"/>
    <property type="match status" value="1"/>
</dbReference>
<keyword evidence="2" id="KW-0479">Metal-binding</keyword>
<dbReference type="PROSITE" id="PS51085">
    <property type="entry name" value="2FE2S_FER_2"/>
    <property type="match status" value="1"/>
</dbReference>
<proteinExistence type="predicted"/>
<dbReference type="RefSeq" id="WP_184071750.1">
    <property type="nucleotide sequence ID" value="NZ_JACHNZ010000059.1"/>
</dbReference>
<comment type="caution">
    <text evidence="7">The sequence shown here is derived from an EMBL/GenBank/DDBJ whole genome shotgun (WGS) entry which is preliminary data.</text>
</comment>
<accession>A0A7W7F7M0</accession>
<dbReference type="InterPro" id="IPR006058">
    <property type="entry name" value="2Fe2S_fd_BS"/>
</dbReference>
<keyword evidence="8" id="KW-1185">Reference proteome</keyword>
<dbReference type="InterPro" id="IPR036010">
    <property type="entry name" value="2Fe-2S_ferredoxin-like_sf"/>
</dbReference>
<dbReference type="SUPFAM" id="SSF47741">
    <property type="entry name" value="CO dehydrogenase ISP C-domain like"/>
    <property type="match status" value="1"/>
</dbReference>
<dbReference type="InterPro" id="IPR001041">
    <property type="entry name" value="2Fe-2S_ferredoxin-type"/>
</dbReference>
<sequence length="157" mass="16209">MSVPIACAVNGRDVAANVPATARLSDFLRDTLGLKGTHVACGDGVCGNCTVIVDGEAVRSCLTLAAQCDGRAIETVEGVAEADVFPAIRAAFLRHNALQCGYCTPGFVTTIAAMMRDNAREALTDAEIGSRISSVACRCTGYVSIVAAARALLGRSE</sequence>
<dbReference type="PANTHER" id="PTHR44379">
    <property type="entry name" value="OXIDOREDUCTASE WITH IRON-SULFUR SUBUNIT"/>
    <property type="match status" value="1"/>
</dbReference>
<dbReference type="SUPFAM" id="SSF54292">
    <property type="entry name" value="2Fe-2S ferredoxin-like"/>
    <property type="match status" value="1"/>
</dbReference>
<dbReference type="InterPro" id="IPR051452">
    <property type="entry name" value="Diverse_Oxidoreductases"/>
</dbReference>
<keyword evidence="1" id="KW-0001">2Fe-2S</keyword>
<dbReference type="GO" id="GO:0046872">
    <property type="term" value="F:metal ion binding"/>
    <property type="evidence" value="ECO:0007669"/>
    <property type="project" value="UniProtKB-KW"/>
</dbReference>
<evidence type="ECO:0000256" key="3">
    <source>
        <dbReference type="ARBA" id="ARBA00023002"/>
    </source>
</evidence>
<dbReference type="Pfam" id="PF00111">
    <property type="entry name" value="Fer2"/>
    <property type="match status" value="1"/>
</dbReference>
<evidence type="ECO:0000256" key="1">
    <source>
        <dbReference type="ARBA" id="ARBA00022714"/>
    </source>
</evidence>
<keyword evidence="5" id="KW-0411">Iron-sulfur</keyword>
<evidence type="ECO:0000313" key="7">
    <source>
        <dbReference type="EMBL" id="MBB4633815.1"/>
    </source>
</evidence>
<dbReference type="Gene3D" id="3.10.20.30">
    <property type="match status" value="1"/>
</dbReference>